<name>A0ABP8XDL5_9MICC</name>
<keyword evidence="1" id="KW-0472">Membrane</keyword>
<dbReference type="RefSeq" id="WP_345311813.1">
    <property type="nucleotide sequence ID" value="NZ_BAABLN010000035.1"/>
</dbReference>
<keyword evidence="3" id="KW-1185">Reference proteome</keyword>
<feature type="transmembrane region" description="Helical" evidence="1">
    <location>
        <begin position="173"/>
        <end position="190"/>
    </location>
</feature>
<organism evidence="2 3">
    <name type="scientific">Kocuria gwangalliensis</name>
    <dbReference type="NCBI Taxonomy" id="501592"/>
    <lineage>
        <taxon>Bacteria</taxon>
        <taxon>Bacillati</taxon>
        <taxon>Actinomycetota</taxon>
        <taxon>Actinomycetes</taxon>
        <taxon>Micrococcales</taxon>
        <taxon>Micrococcaceae</taxon>
        <taxon>Kocuria</taxon>
    </lineage>
</organism>
<keyword evidence="1" id="KW-0812">Transmembrane</keyword>
<evidence type="ECO:0000313" key="2">
    <source>
        <dbReference type="EMBL" id="GAA4705974.1"/>
    </source>
</evidence>
<feature type="transmembrane region" description="Helical" evidence="1">
    <location>
        <begin position="408"/>
        <end position="427"/>
    </location>
</feature>
<comment type="caution">
    <text evidence="2">The sequence shown here is derived from an EMBL/GenBank/DDBJ whole genome shotgun (WGS) entry which is preliminary data.</text>
</comment>
<accession>A0ABP8XDL5</accession>
<feature type="transmembrane region" description="Helical" evidence="1">
    <location>
        <begin position="149"/>
        <end position="167"/>
    </location>
</feature>
<evidence type="ECO:0000313" key="3">
    <source>
        <dbReference type="Proteomes" id="UP001501446"/>
    </source>
</evidence>
<keyword evidence="1" id="KW-1133">Transmembrane helix</keyword>
<sequence length="459" mass="48415">MLGPKQTGNKNLVYWLYLAGPLAWYGVFGVRELGYAAGSDTVLTAFFLSGSLAILLAPWLPTRYGPVVLSAQELFYFVEGPFGLRGTVLRRTVRICLGVAACAGLISAVIAVGLRAEVVDALLVAGFGMGTAALFASGVVLGGSGVATWARLAFTGLGCGMLGLALGMNLDHWLPWALTGVVLVCAVAMIRSLPAALDQVTDARLRTDLRSRELLTAGLVAGDLRVAASTGGTARRFFRGSRLSLGPYSWLNAVSVDALTLVRRPFRLMGALLLSFCAGAVVTVFGPDPLLMALAVVVLQGVFGVLAKGLNDYLESVGADRILPQGVWGTAVRHLILPVLLSALSLALAFVAGEWLFLGTTIVPAAFLILFLLPPLIKLSLSGAGALPAEMMTGVVTPMGDLSAIARIVWMFQGLVPAVLLVVLLQYMSLSTGAWWFLGAMLIFALARLKKLSDIERLE</sequence>
<feature type="transmembrane region" description="Helical" evidence="1">
    <location>
        <begin position="433"/>
        <end position="449"/>
    </location>
</feature>
<feature type="transmembrane region" description="Helical" evidence="1">
    <location>
        <begin position="291"/>
        <end position="310"/>
    </location>
</feature>
<dbReference type="Proteomes" id="UP001501446">
    <property type="component" value="Unassembled WGS sequence"/>
</dbReference>
<feature type="transmembrane region" description="Helical" evidence="1">
    <location>
        <begin position="355"/>
        <end position="373"/>
    </location>
</feature>
<feature type="transmembrane region" description="Helical" evidence="1">
    <location>
        <begin position="268"/>
        <end position="285"/>
    </location>
</feature>
<proteinExistence type="predicted"/>
<protein>
    <recommendedName>
        <fullName evidence="4">ABC transporter permease</fullName>
    </recommendedName>
</protein>
<gene>
    <name evidence="2" type="ORF">GCM10025781_26660</name>
</gene>
<feature type="transmembrane region" description="Helical" evidence="1">
    <location>
        <begin position="331"/>
        <end position="349"/>
    </location>
</feature>
<reference evidence="3" key="1">
    <citation type="journal article" date="2019" name="Int. J. Syst. Evol. Microbiol.">
        <title>The Global Catalogue of Microorganisms (GCM) 10K type strain sequencing project: providing services to taxonomists for standard genome sequencing and annotation.</title>
        <authorList>
            <consortium name="The Broad Institute Genomics Platform"/>
            <consortium name="The Broad Institute Genome Sequencing Center for Infectious Disease"/>
            <person name="Wu L."/>
            <person name="Ma J."/>
        </authorList>
    </citation>
    <scope>NUCLEOTIDE SEQUENCE [LARGE SCALE GENOMIC DNA]</scope>
    <source>
        <strain evidence="3">JCM 18958</strain>
    </source>
</reference>
<dbReference type="EMBL" id="BAABLN010000035">
    <property type="protein sequence ID" value="GAA4705974.1"/>
    <property type="molecule type" value="Genomic_DNA"/>
</dbReference>
<feature type="transmembrane region" description="Helical" evidence="1">
    <location>
        <begin position="42"/>
        <end position="60"/>
    </location>
</feature>
<feature type="transmembrane region" description="Helical" evidence="1">
    <location>
        <begin position="95"/>
        <end position="116"/>
    </location>
</feature>
<feature type="transmembrane region" description="Helical" evidence="1">
    <location>
        <begin position="12"/>
        <end position="30"/>
    </location>
</feature>
<evidence type="ECO:0000256" key="1">
    <source>
        <dbReference type="SAM" id="Phobius"/>
    </source>
</evidence>
<evidence type="ECO:0008006" key="4">
    <source>
        <dbReference type="Google" id="ProtNLM"/>
    </source>
</evidence>
<feature type="transmembrane region" description="Helical" evidence="1">
    <location>
        <begin position="122"/>
        <end position="142"/>
    </location>
</feature>